<feature type="transmembrane region" description="Helical" evidence="1">
    <location>
        <begin position="193"/>
        <end position="215"/>
    </location>
</feature>
<feature type="transmembrane region" description="Helical" evidence="1">
    <location>
        <begin position="66"/>
        <end position="85"/>
    </location>
</feature>
<dbReference type="InterPro" id="IPR052372">
    <property type="entry name" value="YpjD/HemX"/>
</dbReference>
<dbReference type="Proteomes" id="UP000029629">
    <property type="component" value="Unassembled WGS sequence"/>
</dbReference>
<keyword evidence="1" id="KW-1133">Transmembrane helix</keyword>
<feature type="transmembrane region" description="Helical" evidence="1">
    <location>
        <begin position="94"/>
        <end position="113"/>
    </location>
</feature>
<keyword evidence="1" id="KW-0472">Membrane</keyword>
<evidence type="ECO:0000313" key="3">
    <source>
        <dbReference type="EMBL" id="KGF25381.1"/>
    </source>
</evidence>
<reference evidence="3 4" key="1">
    <citation type="submission" date="2014-07" db="EMBL/GenBank/DDBJ databases">
        <authorList>
            <person name="McCorrison J."/>
            <person name="Sanka R."/>
            <person name="Torralba M."/>
            <person name="Gillis M."/>
            <person name="Haft D.H."/>
            <person name="Methe B."/>
            <person name="Sutton G."/>
            <person name="Nelson K.E."/>
        </authorList>
    </citation>
    <scope>NUCLEOTIDE SEQUENCE [LARGE SCALE GENOMIC DNA]</scope>
    <source>
        <strain evidence="3 4">DNF00040</strain>
    </source>
</reference>
<feature type="transmembrane region" description="Helical" evidence="1">
    <location>
        <begin position="258"/>
        <end position="275"/>
    </location>
</feature>
<protein>
    <submittedName>
        <fullName evidence="3">Membrane protein</fullName>
    </submittedName>
</protein>
<comment type="caution">
    <text evidence="3">The sequence shown here is derived from an EMBL/GenBank/DDBJ whole genome shotgun (WGS) entry which is preliminary data.</text>
</comment>
<organism evidence="3 4">
    <name type="scientific">Oligella urethralis DNF00040</name>
    <dbReference type="NCBI Taxonomy" id="1401065"/>
    <lineage>
        <taxon>Bacteria</taxon>
        <taxon>Pseudomonadati</taxon>
        <taxon>Pseudomonadota</taxon>
        <taxon>Betaproteobacteria</taxon>
        <taxon>Burkholderiales</taxon>
        <taxon>Alcaligenaceae</taxon>
        <taxon>Oligella</taxon>
    </lineage>
</organism>
<evidence type="ECO:0000256" key="1">
    <source>
        <dbReference type="SAM" id="Phobius"/>
    </source>
</evidence>
<dbReference type="OrthoDB" id="9780793at2"/>
<feature type="transmembrane region" description="Helical" evidence="1">
    <location>
        <begin position="6"/>
        <end position="27"/>
    </location>
</feature>
<feature type="transmembrane region" description="Helical" evidence="1">
    <location>
        <begin position="133"/>
        <end position="152"/>
    </location>
</feature>
<dbReference type="AlphaFoldDB" id="A0A095YTC0"/>
<proteinExistence type="predicted"/>
<accession>A0A095YTC0</accession>
<sequence length="281" mass="32253">MSLDIVLHYLSALAYLLLAASIWYPLWQNRELSASRGGRHWALLLILLLHGVAVHYAMLYSDHIRINWALSISLTIWFGMIIFWIESNFVSIKALLLPLGLSSALGCLLPAFFPTSDSGVVIQVNSEIFRIHLIISLLAYSVIALATVQALITTALDRYLHTPHDFDSKQKFLNRLVDAQPPLLLQERLLFRLVWIGFALLTLSIATGSWVSWRYYHQLLPHDHKTFFTLLAWLVFAFLLSGRVIWGWRGRIALRWNLLGFFLLMLAYTGSRFVFEMILGR</sequence>
<dbReference type="RefSeq" id="WP_036561078.1">
    <property type="nucleotide sequence ID" value="NZ_JRNI01000095.1"/>
</dbReference>
<dbReference type="eggNOG" id="COG4137">
    <property type="taxonomic scope" value="Bacteria"/>
</dbReference>
<feature type="domain" description="Cytochrome c assembly protein" evidence="2">
    <location>
        <begin position="46"/>
        <end position="278"/>
    </location>
</feature>
<feature type="transmembrane region" description="Helical" evidence="1">
    <location>
        <begin position="227"/>
        <end position="246"/>
    </location>
</feature>
<gene>
    <name evidence="3" type="ORF">HMPREF2130_11225</name>
</gene>
<dbReference type="Pfam" id="PF01578">
    <property type="entry name" value="Cytochrom_C_asm"/>
    <property type="match status" value="1"/>
</dbReference>
<evidence type="ECO:0000259" key="2">
    <source>
        <dbReference type="Pfam" id="PF01578"/>
    </source>
</evidence>
<dbReference type="PANTHER" id="PTHR38034">
    <property type="entry name" value="INNER MEMBRANE PROTEIN YPJD"/>
    <property type="match status" value="1"/>
</dbReference>
<dbReference type="PANTHER" id="PTHR38034:SF1">
    <property type="entry name" value="INNER MEMBRANE PROTEIN YPJD"/>
    <property type="match status" value="1"/>
</dbReference>
<dbReference type="InterPro" id="IPR002541">
    <property type="entry name" value="Cyt_c_assembly"/>
</dbReference>
<keyword evidence="4" id="KW-1185">Reference proteome</keyword>
<feature type="transmembrane region" description="Helical" evidence="1">
    <location>
        <begin position="39"/>
        <end position="60"/>
    </location>
</feature>
<keyword evidence="1" id="KW-0812">Transmembrane</keyword>
<dbReference type="GO" id="GO:0020037">
    <property type="term" value="F:heme binding"/>
    <property type="evidence" value="ECO:0007669"/>
    <property type="project" value="InterPro"/>
</dbReference>
<dbReference type="GO" id="GO:0017004">
    <property type="term" value="P:cytochrome complex assembly"/>
    <property type="evidence" value="ECO:0007669"/>
    <property type="project" value="InterPro"/>
</dbReference>
<name>A0A095YTC0_9BURK</name>
<dbReference type="EMBL" id="JRNI01000095">
    <property type="protein sequence ID" value="KGF25381.1"/>
    <property type="molecule type" value="Genomic_DNA"/>
</dbReference>
<evidence type="ECO:0000313" key="4">
    <source>
        <dbReference type="Proteomes" id="UP000029629"/>
    </source>
</evidence>